<dbReference type="InterPro" id="IPR036390">
    <property type="entry name" value="WH_DNA-bd_sf"/>
</dbReference>
<proteinExistence type="predicted"/>
<evidence type="ECO:0000313" key="3">
    <source>
        <dbReference type="EMBL" id="MBW7457659.1"/>
    </source>
</evidence>
<dbReference type="SMART" id="SM00347">
    <property type="entry name" value="HTH_MARR"/>
    <property type="match status" value="1"/>
</dbReference>
<name>A0ABS7C9T6_9BACL</name>
<dbReference type="InterPro" id="IPR000835">
    <property type="entry name" value="HTH_MarR-typ"/>
</dbReference>
<comment type="caution">
    <text evidence="3">The sequence shown here is derived from an EMBL/GenBank/DDBJ whole genome shotgun (WGS) entry which is preliminary data.</text>
</comment>
<dbReference type="PANTHER" id="PTHR33164:SF43">
    <property type="entry name" value="HTH-TYPE TRANSCRIPTIONAL REPRESSOR YETL"/>
    <property type="match status" value="1"/>
</dbReference>
<dbReference type="PANTHER" id="PTHR33164">
    <property type="entry name" value="TRANSCRIPTIONAL REGULATOR, MARR FAMILY"/>
    <property type="match status" value="1"/>
</dbReference>
<dbReference type="InterPro" id="IPR039422">
    <property type="entry name" value="MarR/SlyA-like"/>
</dbReference>
<dbReference type="SUPFAM" id="SSF46785">
    <property type="entry name" value="Winged helix' DNA-binding domain"/>
    <property type="match status" value="1"/>
</dbReference>
<dbReference type="Proteomes" id="UP001519887">
    <property type="component" value="Unassembled WGS sequence"/>
</dbReference>
<dbReference type="Gene3D" id="1.10.10.10">
    <property type="entry name" value="Winged helix-like DNA-binding domain superfamily/Winged helix DNA-binding domain"/>
    <property type="match status" value="1"/>
</dbReference>
<feature type="domain" description="HTH marR-type" evidence="2">
    <location>
        <begin position="7"/>
        <end position="140"/>
    </location>
</feature>
<protein>
    <submittedName>
        <fullName evidence="3">MarR family transcriptional regulator</fullName>
    </submittedName>
</protein>
<keyword evidence="1" id="KW-0238">DNA-binding</keyword>
<sequence>MSNLYYEAERFRYLILAAQRQGVRMLNDQLKAHDLTASQAEVIRVLEDRQPISLKELGSLLVCETGSPSRLIDRMVTDGLIDKMSDPNDSRYVLLRLTAKGTTLAGSVRHIEIGMYEQFRQLYTEEELIATGDAMEKLIRHMPIEQALVKRGLISD</sequence>
<evidence type="ECO:0000256" key="1">
    <source>
        <dbReference type="ARBA" id="ARBA00023125"/>
    </source>
</evidence>
<evidence type="ECO:0000313" key="4">
    <source>
        <dbReference type="Proteomes" id="UP001519887"/>
    </source>
</evidence>
<reference evidence="3 4" key="1">
    <citation type="submission" date="2021-07" db="EMBL/GenBank/DDBJ databases">
        <title>Paenibacillus radiodurans sp. nov., isolated from the southeastern edge of Tengger Desert.</title>
        <authorList>
            <person name="Zhang G."/>
        </authorList>
    </citation>
    <scope>NUCLEOTIDE SEQUENCE [LARGE SCALE GENOMIC DNA]</scope>
    <source>
        <strain evidence="3 4">CCM 7311</strain>
    </source>
</reference>
<gene>
    <name evidence="3" type="ORF">K0U00_26810</name>
</gene>
<organism evidence="3 4">
    <name type="scientific">Paenibacillus sepulcri</name>
    <dbReference type="NCBI Taxonomy" id="359917"/>
    <lineage>
        <taxon>Bacteria</taxon>
        <taxon>Bacillati</taxon>
        <taxon>Bacillota</taxon>
        <taxon>Bacilli</taxon>
        <taxon>Bacillales</taxon>
        <taxon>Paenibacillaceae</taxon>
        <taxon>Paenibacillus</taxon>
    </lineage>
</organism>
<dbReference type="Pfam" id="PF13463">
    <property type="entry name" value="HTH_27"/>
    <property type="match status" value="1"/>
</dbReference>
<evidence type="ECO:0000259" key="2">
    <source>
        <dbReference type="PROSITE" id="PS50995"/>
    </source>
</evidence>
<dbReference type="RefSeq" id="WP_210046802.1">
    <property type="nucleotide sequence ID" value="NZ_JBHLVU010000030.1"/>
</dbReference>
<dbReference type="InterPro" id="IPR036388">
    <property type="entry name" value="WH-like_DNA-bd_sf"/>
</dbReference>
<dbReference type="PROSITE" id="PS50995">
    <property type="entry name" value="HTH_MARR_2"/>
    <property type="match status" value="1"/>
</dbReference>
<accession>A0ABS7C9T6</accession>
<dbReference type="EMBL" id="JAHZIK010000921">
    <property type="protein sequence ID" value="MBW7457659.1"/>
    <property type="molecule type" value="Genomic_DNA"/>
</dbReference>
<keyword evidence="4" id="KW-1185">Reference proteome</keyword>